<dbReference type="Pfam" id="PF00566">
    <property type="entry name" value="RabGAP-TBC"/>
    <property type="match status" value="2"/>
</dbReference>
<dbReference type="VEuPathDB" id="FungiDB:SeMB42_g05950"/>
<dbReference type="PANTHER" id="PTHR47219">
    <property type="entry name" value="RAB GTPASE-ACTIVATING PROTEIN 1-LIKE"/>
    <property type="match status" value="1"/>
</dbReference>
<evidence type="ECO:0000313" key="3">
    <source>
        <dbReference type="EMBL" id="TPX39387.1"/>
    </source>
</evidence>
<comment type="caution">
    <text evidence="3">The sequence shown here is derived from an EMBL/GenBank/DDBJ whole genome shotgun (WGS) entry which is preliminary data.</text>
</comment>
<accession>A0A507CE95</accession>
<feature type="compositionally biased region" description="Polar residues" evidence="1">
    <location>
        <begin position="523"/>
        <end position="553"/>
    </location>
</feature>
<protein>
    <recommendedName>
        <fullName evidence="2">Rab-GAP TBC domain-containing protein</fullName>
    </recommendedName>
</protein>
<dbReference type="Proteomes" id="UP000320475">
    <property type="component" value="Unassembled WGS sequence"/>
</dbReference>
<gene>
    <name evidence="3" type="ORF">SeLEV6574_g07251</name>
</gene>
<dbReference type="InterPro" id="IPR000195">
    <property type="entry name" value="Rab-GAP-TBC_dom"/>
</dbReference>
<dbReference type="SUPFAM" id="SSF47923">
    <property type="entry name" value="Ypt/Rab-GAP domain of gyp1p"/>
    <property type="match status" value="2"/>
</dbReference>
<dbReference type="GO" id="GO:0031267">
    <property type="term" value="F:small GTPase binding"/>
    <property type="evidence" value="ECO:0007669"/>
    <property type="project" value="TreeGrafter"/>
</dbReference>
<dbReference type="GO" id="GO:0005096">
    <property type="term" value="F:GTPase activator activity"/>
    <property type="evidence" value="ECO:0007669"/>
    <property type="project" value="TreeGrafter"/>
</dbReference>
<dbReference type="Gene3D" id="1.10.10.750">
    <property type="entry name" value="Ypt/Rab-GAP domain of gyp1p, domain 1"/>
    <property type="match status" value="1"/>
</dbReference>
<evidence type="ECO:0000259" key="2">
    <source>
        <dbReference type="PROSITE" id="PS50086"/>
    </source>
</evidence>
<reference evidence="3 4" key="1">
    <citation type="journal article" date="2019" name="Sci. Rep.">
        <title>Comparative genomics of chytrid fungi reveal insights into the obligate biotrophic and pathogenic lifestyle of Synchytrium endobioticum.</title>
        <authorList>
            <person name="van de Vossenberg B.T.L.H."/>
            <person name="Warris S."/>
            <person name="Nguyen H.D.T."/>
            <person name="van Gent-Pelzer M.P.E."/>
            <person name="Joly D.L."/>
            <person name="van de Geest H.C."/>
            <person name="Bonants P.J.M."/>
            <person name="Smith D.S."/>
            <person name="Levesque C.A."/>
            <person name="van der Lee T.A.J."/>
        </authorList>
    </citation>
    <scope>NUCLEOTIDE SEQUENCE [LARGE SCALE GENOMIC DNA]</scope>
    <source>
        <strain evidence="3 4">LEV6574</strain>
    </source>
</reference>
<dbReference type="PROSITE" id="PS50086">
    <property type="entry name" value="TBC_RABGAP"/>
    <property type="match status" value="1"/>
</dbReference>
<dbReference type="OrthoDB" id="294251at2759"/>
<organism evidence="3 4">
    <name type="scientific">Synchytrium endobioticum</name>
    <dbReference type="NCBI Taxonomy" id="286115"/>
    <lineage>
        <taxon>Eukaryota</taxon>
        <taxon>Fungi</taxon>
        <taxon>Fungi incertae sedis</taxon>
        <taxon>Chytridiomycota</taxon>
        <taxon>Chytridiomycota incertae sedis</taxon>
        <taxon>Chytridiomycetes</taxon>
        <taxon>Synchytriales</taxon>
        <taxon>Synchytriaceae</taxon>
        <taxon>Synchytrium</taxon>
    </lineage>
</organism>
<dbReference type="EMBL" id="QEAM01000489">
    <property type="protein sequence ID" value="TPX39387.1"/>
    <property type="molecule type" value="Genomic_DNA"/>
</dbReference>
<dbReference type="SMART" id="SM00164">
    <property type="entry name" value="TBC"/>
    <property type="match status" value="1"/>
</dbReference>
<dbReference type="AlphaFoldDB" id="A0A507CE95"/>
<dbReference type="PANTHER" id="PTHR47219:SF20">
    <property type="entry name" value="TBC1 DOMAIN FAMILY MEMBER 2B"/>
    <property type="match status" value="1"/>
</dbReference>
<evidence type="ECO:0000313" key="4">
    <source>
        <dbReference type="Proteomes" id="UP000320475"/>
    </source>
</evidence>
<evidence type="ECO:0000256" key="1">
    <source>
        <dbReference type="SAM" id="MobiDB-lite"/>
    </source>
</evidence>
<dbReference type="InterPro" id="IPR035969">
    <property type="entry name" value="Rab-GAP_TBC_sf"/>
</dbReference>
<dbReference type="InterPro" id="IPR050302">
    <property type="entry name" value="Rab_GAP_TBC_domain"/>
</dbReference>
<feature type="region of interest" description="Disordered" evidence="1">
    <location>
        <begin position="523"/>
        <end position="586"/>
    </location>
</feature>
<sequence length="616" mass="69499">MADERPSSSESTSSGGIDEWRRINALDHVRRTEGDPATIHSKDLANDWLEVSTHGRDKDEANNDGEEDMTEIFVPPEEDYVSIDYGYLASITPIDESTIERDRYGFRRVYDAVNRDIQNSFDLEYDSILVAREMEWNSLFESAKKGGLRLPKRTNELKRLVRKGVPRKIRGQCWYFYSGAQSKRQQYPELFAKLCAQERLDLSAGHTKEVNKIIEHIDIIDKDLLRTFPDNIHFKTSPPHQGMFNIFKEKSTSPPPYLASLRRILVAFAYYSWPHPDARVNLKQSKYNVGYCQALNFVVGMLLLGITDGQPMTDIVSSKTALSTTPISSDPGFSWNPVTDQREAELRAFWILAAAIDDLLPPEMYGSNLEGVQIEQDILWRSIMGKGGARYGVRKVARFIGSMETNGAVHGKKARRAKKSGTEGQRMPPLSMITTQWFLTMFVNVVPTETLLRIWDVFFYQGEKNLMRVTLTLLKIHEETLTQIEDPMEAWRFVKDMGKSMYDCENLLEICFKSRISTKATPSPMNMINGINTSSSFSPASPPRQASLTSQPAPTELADNARPKASTDISRSPGKTFVRSGVGSVSKKDLELFREKAIAERAKQKAKEACGDGGGK</sequence>
<dbReference type="Gene3D" id="1.10.472.80">
    <property type="entry name" value="Ypt/Rab-GAP domain of gyp1p, domain 3"/>
    <property type="match status" value="1"/>
</dbReference>
<name>A0A507CE95_9FUNG</name>
<proteinExistence type="predicted"/>
<dbReference type="Gene3D" id="1.10.8.270">
    <property type="entry name" value="putative rabgap domain of human tbc1 domain family member 14 like domains"/>
    <property type="match status" value="1"/>
</dbReference>
<feature type="domain" description="Rab-GAP TBC" evidence="2">
    <location>
        <begin position="164"/>
        <end position="462"/>
    </location>
</feature>